<evidence type="ECO:0000259" key="7">
    <source>
        <dbReference type="Pfam" id="PF02687"/>
    </source>
</evidence>
<comment type="subcellular location">
    <subcellularLocation>
        <location evidence="1">Cell membrane</location>
        <topology evidence="1">Multi-pass membrane protein</topology>
    </subcellularLocation>
</comment>
<accession>A0A4V6KE76</accession>
<dbReference type="KEGG" id="hhw:NCTC503_02159"/>
<feature type="transmembrane region" description="Helical" evidence="6">
    <location>
        <begin position="110"/>
        <end position="135"/>
    </location>
</feature>
<gene>
    <name evidence="8" type="ORF">NCTC503_02159</name>
</gene>
<dbReference type="RefSeq" id="WP_138210724.1">
    <property type="nucleotide sequence ID" value="NZ_CBCRUQ010000013.1"/>
</dbReference>
<keyword evidence="3 6" id="KW-0812">Transmembrane</keyword>
<feature type="transmembrane region" description="Helical" evidence="6">
    <location>
        <begin position="58"/>
        <end position="81"/>
    </location>
</feature>
<evidence type="ECO:0000313" key="8">
    <source>
        <dbReference type="EMBL" id="VTQ93677.1"/>
    </source>
</evidence>
<dbReference type="Pfam" id="PF02687">
    <property type="entry name" value="FtsX"/>
    <property type="match status" value="1"/>
</dbReference>
<reference evidence="8 9" key="1">
    <citation type="submission" date="2019-05" db="EMBL/GenBank/DDBJ databases">
        <authorList>
            <consortium name="Pathogen Informatics"/>
        </authorList>
    </citation>
    <scope>NUCLEOTIDE SEQUENCE [LARGE SCALE GENOMIC DNA]</scope>
    <source>
        <strain evidence="8 9">NCTC503</strain>
    </source>
</reference>
<evidence type="ECO:0000256" key="3">
    <source>
        <dbReference type="ARBA" id="ARBA00022692"/>
    </source>
</evidence>
<keyword evidence="4 6" id="KW-1133">Transmembrane helix</keyword>
<dbReference type="OrthoDB" id="2083211at2"/>
<keyword evidence="5 6" id="KW-0472">Membrane</keyword>
<feature type="transmembrane region" description="Helical" evidence="6">
    <location>
        <begin position="595"/>
        <end position="616"/>
    </location>
</feature>
<dbReference type="AlphaFoldDB" id="A0A4V6KE76"/>
<dbReference type="InterPro" id="IPR003838">
    <property type="entry name" value="ABC3_permease_C"/>
</dbReference>
<sequence length="635" mass="72339">MKQLVLQLSKSSIKERMAAYITNILNITIITTFIMVILELQRIQADIKTVSKDENLAKFTAVLICISVVIIIFTLWIICIVHKTLFMQRQNFNINLKLAGISSKKLSQIYILEALFMQLPVIPIAIILEQILYYFMATYYEFHMKFIPISMVLVGILAHLVIISICLMFTMRKLAKFDVVEKMRGKKSTDSLKTMGKLEFIKFIIGCTAMVASLIFKLITKSQDNTIINCVQIAGAYLSFDAILIFMQYILMWIGKTIKSRTLVLAQMNILGYYKKTEPIMVTLIIGIMLSVGLNGMFLTCREIGRKTVEQNVYFKDLIIYQRYNKKVTQPDLENMIYAIDPDAQAAFSFGLKVLDSEGVKNEITGIDEGYLKYGEKMELVDGTDISKVINDENWDGILLPEYFISEKKLGKKYKVSLNGEALEFTIKGRFIANGSRGRYGFVSKAYLQKQLGFKGLVNMIHLKKGNQILLDKLLKYENSPNIDHISKTDIANNSYENAIKGTEIFEIGAFCIILCALLMLVNYFTIISKQNNLDVARFRAMGMNKKFMIKTYITEILSIVTQSSIIGLVFAYIFESVGVKMVLPYIDVVIEPIMPVQYVIMIIIMVLVISIIIMLNTIKDSLGNKYIGFLKFRD</sequence>
<dbReference type="GO" id="GO:0005886">
    <property type="term" value="C:plasma membrane"/>
    <property type="evidence" value="ECO:0007669"/>
    <property type="project" value="UniProtKB-SubCell"/>
</dbReference>
<feature type="transmembrane region" description="Helical" evidence="6">
    <location>
        <begin position="508"/>
        <end position="527"/>
    </location>
</feature>
<protein>
    <submittedName>
        <fullName evidence="8">FtsX-like permease family</fullName>
    </submittedName>
</protein>
<dbReference type="EMBL" id="LR590481">
    <property type="protein sequence ID" value="VTQ93677.1"/>
    <property type="molecule type" value="Genomic_DNA"/>
</dbReference>
<organism evidence="8 9">
    <name type="scientific">Hathewaya histolytica</name>
    <name type="common">Clostridium histolyticum</name>
    <dbReference type="NCBI Taxonomy" id="1498"/>
    <lineage>
        <taxon>Bacteria</taxon>
        <taxon>Bacillati</taxon>
        <taxon>Bacillota</taxon>
        <taxon>Clostridia</taxon>
        <taxon>Eubacteriales</taxon>
        <taxon>Clostridiaceae</taxon>
        <taxon>Hathewaya</taxon>
    </lineage>
</organism>
<evidence type="ECO:0000313" key="9">
    <source>
        <dbReference type="Proteomes" id="UP000308489"/>
    </source>
</evidence>
<evidence type="ECO:0000256" key="5">
    <source>
        <dbReference type="ARBA" id="ARBA00023136"/>
    </source>
</evidence>
<feature type="transmembrane region" description="Helical" evidence="6">
    <location>
        <begin position="280"/>
        <end position="299"/>
    </location>
</feature>
<evidence type="ECO:0000256" key="1">
    <source>
        <dbReference type="ARBA" id="ARBA00004651"/>
    </source>
</evidence>
<evidence type="ECO:0000256" key="2">
    <source>
        <dbReference type="ARBA" id="ARBA00022475"/>
    </source>
</evidence>
<name>A0A4V6KE76_HATHI</name>
<feature type="transmembrane region" description="Helical" evidence="6">
    <location>
        <begin position="147"/>
        <end position="169"/>
    </location>
</feature>
<feature type="domain" description="ABC3 transporter permease C-terminal" evidence="7">
    <location>
        <begin position="509"/>
        <end position="616"/>
    </location>
</feature>
<feature type="transmembrane region" description="Helical" evidence="6">
    <location>
        <begin position="20"/>
        <end position="38"/>
    </location>
</feature>
<evidence type="ECO:0000256" key="6">
    <source>
        <dbReference type="SAM" id="Phobius"/>
    </source>
</evidence>
<keyword evidence="2" id="KW-1003">Cell membrane</keyword>
<evidence type="ECO:0000256" key="4">
    <source>
        <dbReference type="ARBA" id="ARBA00022989"/>
    </source>
</evidence>
<feature type="transmembrane region" description="Helical" evidence="6">
    <location>
        <begin position="548"/>
        <end position="575"/>
    </location>
</feature>
<keyword evidence="9" id="KW-1185">Reference proteome</keyword>
<proteinExistence type="predicted"/>
<dbReference type="Proteomes" id="UP000308489">
    <property type="component" value="Chromosome 1"/>
</dbReference>
<feature type="transmembrane region" description="Helical" evidence="6">
    <location>
        <begin position="226"/>
        <end position="251"/>
    </location>
</feature>
<feature type="transmembrane region" description="Helical" evidence="6">
    <location>
        <begin position="200"/>
        <end position="220"/>
    </location>
</feature>